<evidence type="ECO:0000259" key="14">
    <source>
        <dbReference type="PROSITE" id="PS51285"/>
    </source>
</evidence>
<keyword evidence="6" id="KW-0418">Kinase</keyword>
<keyword evidence="5 10" id="KW-0547">Nucleotide-binding</keyword>
<keyword evidence="4" id="KW-0808">Transferase</keyword>
<dbReference type="FunFam" id="3.30.200.20:FF:000474">
    <property type="entry name" value="Serine/threonine-protein kinase N2-like"/>
    <property type="match status" value="1"/>
</dbReference>
<dbReference type="Gene3D" id="1.10.510.10">
    <property type="entry name" value="Transferase(Phosphotransferase) domain 1"/>
    <property type="match status" value="1"/>
</dbReference>
<keyword evidence="7 10" id="KW-0067">ATP-binding</keyword>
<evidence type="ECO:0000256" key="3">
    <source>
        <dbReference type="ARBA" id="ARBA00022527"/>
    </source>
</evidence>
<reference evidence="16" key="1">
    <citation type="submission" date="2025-08" db="UniProtKB">
        <authorList>
            <consortium name="RefSeq"/>
        </authorList>
    </citation>
    <scope>IDENTIFICATION</scope>
    <source>
        <strain evidence="16">Nigerian</strain>
        <tissue evidence="16">Liver and blood</tissue>
    </source>
</reference>
<keyword evidence="12" id="KW-1133">Transmembrane helix</keyword>
<evidence type="ECO:0000256" key="2">
    <source>
        <dbReference type="ARBA" id="ARBA00012513"/>
    </source>
</evidence>
<feature type="domain" description="AGC-kinase C-terminal" evidence="14">
    <location>
        <begin position="558"/>
        <end position="619"/>
    </location>
</feature>
<feature type="transmembrane region" description="Helical" evidence="12">
    <location>
        <begin position="76"/>
        <end position="96"/>
    </location>
</feature>
<keyword evidence="12" id="KW-0472">Membrane</keyword>
<dbReference type="FunFam" id="1.10.510.10:FF:000210">
    <property type="entry name" value="Non-specific serine/threonine protein kinase"/>
    <property type="match status" value="1"/>
</dbReference>
<comment type="catalytic activity">
    <reaction evidence="9">
        <text>L-seryl-[protein] + ATP = O-phospho-L-seryl-[protein] + ADP + H(+)</text>
        <dbReference type="Rhea" id="RHEA:17989"/>
        <dbReference type="Rhea" id="RHEA-COMP:9863"/>
        <dbReference type="Rhea" id="RHEA-COMP:11604"/>
        <dbReference type="ChEBI" id="CHEBI:15378"/>
        <dbReference type="ChEBI" id="CHEBI:29999"/>
        <dbReference type="ChEBI" id="CHEBI:30616"/>
        <dbReference type="ChEBI" id="CHEBI:83421"/>
        <dbReference type="ChEBI" id="CHEBI:456216"/>
        <dbReference type="EC" id="2.7.11.1"/>
    </reaction>
</comment>
<evidence type="ECO:0000256" key="11">
    <source>
        <dbReference type="SAM" id="MobiDB-lite"/>
    </source>
</evidence>
<dbReference type="Xenbase" id="XB-GENE-29094399">
    <property type="gene designation" value="LOC116408602"/>
</dbReference>
<protein>
    <recommendedName>
        <fullName evidence="2">non-specific serine/threonine protein kinase</fullName>
        <ecNumber evidence="2">2.7.11.1</ecNumber>
    </recommendedName>
</protein>
<feature type="transmembrane region" description="Helical" evidence="12">
    <location>
        <begin position="116"/>
        <end position="136"/>
    </location>
</feature>
<dbReference type="SMART" id="SM00220">
    <property type="entry name" value="S_TKc"/>
    <property type="match status" value="1"/>
</dbReference>
<dbReference type="InterPro" id="IPR000719">
    <property type="entry name" value="Prot_kinase_dom"/>
</dbReference>
<dbReference type="OrthoDB" id="63267at2759"/>
<comment type="catalytic activity">
    <reaction evidence="8">
        <text>L-threonyl-[protein] + ATP = O-phospho-L-threonyl-[protein] + ADP + H(+)</text>
        <dbReference type="Rhea" id="RHEA:46608"/>
        <dbReference type="Rhea" id="RHEA-COMP:11060"/>
        <dbReference type="Rhea" id="RHEA-COMP:11605"/>
        <dbReference type="ChEBI" id="CHEBI:15378"/>
        <dbReference type="ChEBI" id="CHEBI:30013"/>
        <dbReference type="ChEBI" id="CHEBI:30616"/>
        <dbReference type="ChEBI" id="CHEBI:61977"/>
        <dbReference type="ChEBI" id="CHEBI:456216"/>
        <dbReference type="EC" id="2.7.11.1"/>
    </reaction>
</comment>
<dbReference type="PANTHER" id="PTHR24356:SF433">
    <property type="entry name" value="CAMP-DEPENDENT PROTEIN KINASE CATALYTIC SUBUNIT PRKX-LIKE"/>
    <property type="match status" value="1"/>
</dbReference>
<evidence type="ECO:0000256" key="5">
    <source>
        <dbReference type="ARBA" id="ARBA00022741"/>
    </source>
</evidence>
<name>A0A8J1J610_XENTR</name>
<evidence type="ECO:0000256" key="10">
    <source>
        <dbReference type="PROSITE-ProRule" id="PRU10141"/>
    </source>
</evidence>
<dbReference type="PROSITE" id="PS00108">
    <property type="entry name" value="PROTEIN_KINASE_ST"/>
    <property type="match status" value="1"/>
</dbReference>
<accession>A0A8J1J610</accession>
<dbReference type="GO" id="GO:0005524">
    <property type="term" value="F:ATP binding"/>
    <property type="evidence" value="ECO:0007669"/>
    <property type="project" value="UniProtKB-UniRule"/>
</dbReference>
<dbReference type="InterPro" id="IPR000961">
    <property type="entry name" value="AGC-kinase_C"/>
</dbReference>
<dbReference type="Proteomes" id="UP000008143">
    <property type="component" value="Chromosome 2"/>
</dbReference>
<feature type="region of interest" description="Disordered" evidence="11">
    <location>
        <begin position="217"/>
        <end position="288"/>
    </location>
</feature>
<dbReference type="GeneID" id="116408602"/>
<dbReference type="InterPro" id="IPR050236">
    <property type="entry name" value="Ser_Thr_kinase_AGC"/>
</dbReference>
<dbReference type="InterPro" id="IPR011009">
    <property type="entry name" value="Kinase-like_dom_sf"/>
</dbReference>
<sequence>MHFQPYIAFFILFEQFLYSSDRSSLTQTEILIPEELEFSDVEEINLGPVILMVFLLAVAIDWTVGRYRTHPYRRRIGWAHLVTFMIFMAIIYTHHASLEFNEEGPVYENDGDEENFLFYLFVLLVFICGLASDWCFSCSTKKPELPNEIATDTEGEAPNSLKRVTENLLDAESTEISVDVESTTDCIGPITAVSLETEYLPTDSDTRPGSVNLLETEYPSEELDTATSRDDSADEFESAQSTESASIYTTPTLPQSLTPAHPAQKEALAERAETGSVDASQELPDSVRQTSPISLDDFEFKRWLGSGSFGQVFQAEQKNTGKMLAIKRINKIESSENDMIEKVLLERDILRIARDSRNPFLVNLFCAFQSEHQVYLAMEFVGGGTLQYHLKYGALPHSKTLFYSACIVQGIKFLHDHGIVHRDLKPDNIVLDSAGYAKVTDFGLCKTGIDCTSEMTGRYGNSFYCAPEILKEESYNRTVDWWSLGVIIYEMAVGEMPFDGDDEDELCDAIINTEPDYPTLLNGKTALIIRKLLYKNPKFRLGSARNDGEEVQNFCYFETIDWKALTDKRLKAPFQPGNNFGVSKRRGGRVTTPLYFIHPTDPTVQAAFSTFDELPVDIP</sequence>
<evidence type="ECO:0000256" key="12">
    <source>
        <dbReference type="SAM" id="Phobius"/>
    </source>
</evidence>
<evidence type="ECO:0000256" key="4">
    <source>
        <dbReference type="ARBA" id="ARBA00022679"/>
    </source>
</evidence>
<gene>
    <name evidence="16 17" type="primary">LOC116408602</name>
</gene>
<feature type="transmembrane region" description="Helical" evidence="12">
    <location>
        <begin position="46"/>
        <end position="64"/>
    </location>
</feature>
<evidence type="ECO:0000256" key="8">
    <source>
        <dbReference type="ARBA" id="ARBA00047899"/>
    </source>
</evidence>
<dbReference type="EC" id="2.7.11.1" evidence="2"/>
<keyword evidence="12" id="KW-0812">Transmembrane</keyword>
<feature type="domain" description="Protein kinase" evidence="13">
    <location>
        <begin position="298"/>
        <end position="557"/>
    </location>
</feature>
<dbReference type="InterPro" id="IPR017441">
    <property type="entry name" value="Protein_kinase_ATP_BS"/>
</dbReference>
<organism evidence="15 16">
    <name type="scientific">Xenopus tropicalis</name>
    <name type="common">Western clawed frog</name>
    <name type="synonym">Silurana tropicalis</name>
    <dbReference type="NCBI Taxonomy" id="8364"/>
    <lineage>
        <taxon>Eukaryota</taxon>
        <taxon>Metazoa</taxon>
        <taxon>Chordata</taxon>
        <taxon>Craniata</taxon>
        <taxon>Vertebrata</taxon>
        <taxon>Euteleostomi</taxon>
        <taxon>Amphibia</taxon>
        <taxon>Batrachia</taxon>
        <taxon>Anura</taxon>
        <taxon>Pipoidea</taxon>
        <taxon>Pipidae</taxon>
        <taxon>Xenopodinae</taxon>
        <taxon>Xenopus</taxon>
        <taxon>Silurana</taxon>
    </lineage>
</organism>
<keyword evidence="3" id="KW-0723">Serine/threonine-protein kinase</keyword>
<dbReference type="RefSeq" id="XP_031752086.1">
    <property type="nucleotide sequence ID" value="XM_031896226.1"/>
</dbReference>
<evidence type="ECO:0000313" key="15">
    <source>
        <dbReference type="Proteomes" id="UP000008143"/>
    </source>
</evidence>
<dbReference type="SUPFAM" id="SSF56112">
    <property type="entry name" value="Protein kinase-like (PK-like)"/>
    <property type="match status" value="1"/>
</dbReference>
<dbReference type="Gene3D" id="3.30.200.20">
    <property type="entry name" value="Phosphorylase Kinase, domain 1"/>
    <property type="match status" value="1"/>
</dbReference>
<comment type="similarity">
    <text evidence="1">Belongs to the protein kinase superfamily. AGC Ser/Thr protein kinase family.</text>
</comment>
<dbReference type="InterPro" id="IPR008271">
    <property type="entry name" value="Ser/Thr_kinase_AS"/>
</dbReference>
<keyword evidence="15" id="KW-1185">Reference proteome</keyword>
<evidence type="ECO:0000256" key="6">
    <source>
        <dbReference type="ARBA" id="ARBA00022777"/>
    </source>
</evidence>
<feature type="compositionally biased region" description="Polar residues" evidence="11">
    <location>
        <begin position="238"/>
        <end position="258"/>
    </location>
</feature>
<dbReference type="KEGG" id="xtr:116408602"/>
<dbReference type="GO" id="GO:0004674">
    <property type="term" value="F:protein serine/threonine kinase activity"/>
    <property type="evidence" value="ECO:0000318"/>
    <property type="project" value="GO_Central"/>
</dbReference>
<dbReference type="PROSITE" id="PS50011">
    <property type="entry name" value="PROTEIN_KINASE_DOM"/>
    <property type="match status" value="1"/>
</dbReference>
<evidence type="ECO:0000313" key="16">
    <source>
        <dbReference type="RefSeq" id="XP_031752086.1"/>
    </source>
</evidence>
<dbReference type="PROSITE" id="PS00107">
    <property type="entry name" value="PROTEIN_KINASE_ATP"/>
    <property type="match status" value="1"/>
</dbReference>
<feature type="compositionally biased region" description="Basic and acidic residues" evidence="11">
    <location>
        <begin position="263"/>
        <end position="273"/>
    </location>
</feature>
<dbReference type="AlphaFoldDB" id="A0A8J1J610"/>
<dbReference type="PANTHER" id="PTHR24356">
    <property type="entry name" value="SERINE/THREONINE-PROTEIN KINASE"/>
    <property type="match status" value="1"/>
</dbReference>
<proteinExistence type="inferred from homology"/>
<evidence type="ECO:0000313" key="17">
    <source>
        <dbReference type="Xenbase" id="XB-GENE-29094399"/>
    </source>
</evidence>
<feature type="binding site" evidence="10">
    <location>
        <position position="327"/>
    </location>
    <ligand>
        <name>ATP</name>
        <dbReference type="ChEBI" id="CHEBI:30616"/>
    </ligand>
</feature>
<evidence type="ECO:0000256" key="7">
    <source>
        <dbReference type="ARBA" id="ARBA00022840"/>
    </source>
</evidence>
<dbReference type="AGR" id="Xenbase:XB-GENE-29094399"/>
<evidence type="ECO:0000256" key="9">
    <source>
        <dbReference type="ARBA" id="ARBA00048679"/>
    </source>
</evidence>
<dbReference type="Pfam" id="PF00069">
    <property type="entry name" value="Pkinase"/>
    <property type="match status" value="1"/>
</dbReference>
<evidence type="ECO:0000256" key="1">
    <source>
        <dbReference type="ARBA" id="ARBA00009903"/>
    </source>
</evidence>
<dbReference type="PROSITE" id="PS51285">
    <property type="entry name" value="AGC_KINASE_CTER"/>
    <property type="match status" value="1"/>
</dbReference>
<dbReference type="GO" id="GO:0035556">
    <property type="term" value="P:intracellular signal transduction"/>
    <property type="evidence" value="ECO:0000318"/>
    <property type="project" value="GO_Central"/>
</dbReference>
<evidence type="ECO:0000259" key="13">
    <source>
        <dbReference type="PROSITE" id="PS50011"/>
    </source>
</evidence>